<evidence type="ECO:0000313" key="5">
    <source>
        <dbReference type="EMBL" id="SEJ02634.1"/>
    </source>
</evidence>
<evidence type="ECO:0000313" key="6">
    <source>
        <dbReference type="Proteomes" id="UP000199223"/>
    </source>
</evidence>
<evidence type="ECO:0000256" key="1">
    <source>
        <dbReference type="ARBA" id="ARBA00022801"/>
    </source>
</evidence>
<keyword evidence="6" id="KW-1185">Reference proteome</keyword>
<dbReference type="InterPro" id="IPR026875">
    <property type="entry name" value="PHydrolase_assoc_dom"/>
</dbReference>
<dbReference type="Pfam" id="PF13286">
    <property type="entry name" value="HD_assoc"/>
    <property type="match status" value="1"/>
</dbReference>
<dbReference type="CDD" id="cd00077">
    <property type="entry name" value="HDc"/>
    <property type="match status" value="1"/>
</dbReference>
<proteinExistence type="inferred from homology"/>
<organism evidence="5 6">
    <name type="scientific">Deinococcus reticulitermitis</name>
    <dbReference type="NCBI Taxonomy" id="856736"/>
    <lineage>
        <taxon>Bacteria</taxon>
        <taxon>Thermotogati</taxon>
        <taxon>Deinococcota</taxon>
        <taxon>Deinococci</taxon>
        <taxon>Deinococcales</taxon>
        <taxon>Deinococcaceae</taxon>
        <taxon>Deinococcus</taxon>
    </lineage>
</organism>
<dbReference type="InterPro" id="IPR006261">
    <property type="entry name" value="dGTPase"/>
</dbReference>
<dbReference type="Proteomes" id="UP000199223">
    <property type="component" value="Unassembled WGS sequence"/>
</dbReference>
<dbReference type="InterPro" id="IPR003607">
    <property type="entry name" value="HD/PDEase_dom"/>
</dbReference>
<dbReference type="AlphaFoldDB" id="A0A1H6VI56"/>
<dbReference type="SMART" id="SM00471">
    <property type="entry name" value="HDc"/>
    <property type="match status" value="1"/>
</dbReference>
<dbReference type="RefSeq" id="WP_092263655.1">
    <property type="nucleotide sequence ID" value="NZ_FNZA01000003.1"/>
</dbReference>
<protein>
    <recommendedName>
        <fullName evidence="2">Deoxyguanosinetriphosphate triphosphohydrolase-like protein</fullName>
    </recommendedName>
</protein>
<comment type="similarity">
    <text evidence="2">Belongs to the dGTPase family. Type 2 subfamily.</text>
</comment>
<dbReference type="EMBL" id="FNZA01000003">
    <property type="protein sequence ID" value="SEJ02634.1"/>
    <property type="molecule type" value="Genomic_DNA"/>
</dbReference>
<dbReference type="HAMAP" id="MF_01212">
    <property type="entry name" value="dGTPase_type2"/>
    <property type="match status" value="1"/>
</dbReference>
<dbReference type="Gene3D" id="1.10.3210.10">
    <property type="entry name" value="Hypothetical protein af1432"/>
    <property type="match status" value="1"/>
</dbReference>
<dbReference type="NCBIfam" id="TIGR01353">
    <property type="entry name" value="dGTP_triPase"/>
    <property type="match status" value="1"/>
</dbReference>
<gene>
    <name evidence="5" type="ORF">SAMN04488058_103132</name>
</gene>
<reference evidence="6" key="1">
    <citation type="submission" date="2016-10" db="EMBL/GenBank/DDBJ databases">
        <authorList>
            <person name="Varghese N."/>
            <person name="Submissions S."/>
        </authorList>
    </citation>
    <scope>NUCLEOTIDE SEQUENCE [LARGE SCALE GENOMIC DNA]</scope>
    <source>
        <strain evidence="6">CGMCC 1.10218</strain>
    </source>
</reference>
<dbReference type="InterPro" id="IPR023023">
    <property type="entry name" value="dNTPase_2"/>
</dbReference>
<dbReference type="OrthoDB" id="9803619at2"/>
<evidence type="ECO:0000256" key="3">
    <source>
        <dbReference type="SAM" id="MobiDB-lite"/>
    </source>
</evidence>
<dbReference type="PANTHER" id="PTHR11373:SF43">
    <property type="entry name" value="DEOXYGUANOSINETRIPHOSPHATE TRIPHOSPHOHYDROLASE-LIKE PROTEIN"/>
    <property type="match status" value="1"/>
</dbReference>
<dbReference type="PANTHER" id="PTHR11373">
    <property type="entry name" value="DEOXYNUCLEOSIDE TRIPHOSPHATE TRIPHOSPHOHYDROLASE"/>
    <property type="match status" value="1"/>
</dbReference>
<keyword evidence="1 2" id="KW-0378">Hydrolase</keyword>
<dbReference type="SUPFAM" id="SSF109604">
    <property type="entry name" value="HD-domain/PDEase-like"/>
    <property type="match status" value="1"/>
</dbReference>
<dbReference type="PROSITE" id="PS51831">
    <property type="entry name" value="HD"/>
    <property type="match status" value="1"/>
</dbReference>
<feature type="region of interest" description="Disordered" evidence="3">
    <location>
        <begin position="24"/>
        <end position="43"/>
    </location>
</feature>
<accession>A0A1H6VI56</accession>
<dbReference type="STRING" id="856736.SAMN04488058_103132"/>
<dbReference type="GO" id="GO:0008832">
    <property type="term" value="F:dGTPase activity"/>
    <property type="evidence" value="ECO:0007669"/>
    <property type="project" value="TreeGrafter"/>
</dbReference>
<dbReference type="Pfam" id="PF01966">
    <property type="entry name" value="HD"/>
    <property type="match status" value="1"/>
</dbReference>
<evidence type="ECO:0000256" key="2">
    <source>
        <dbReference type="HAMAP-Rule" id="MF_01212"/>
    </source>
</evidence>
<dbReference type="InterPro" id="IPR006674">
    <property type="entry name" value="HD_domain"/>
</dbReference>
<feature type="domain" description="HD" evidence="4">
    <location>
        <begin position="76"/>
        <end position="197"/>
    </location>
</feature>
<name>A0A1H6VI56_9DEIO</name>
<evidence type="ECO:0000259" key="4">
    <source>
        <dbReference type="PROSITE" id="PS51831"/>
    </source>
</evidence>
<dbReference type="InterPro" id="IPR050135">
    <property type="entry name" value="dGTPase-like"/>
</dbReference>
<dbReference type="GO" id="GO:0006203">
    <property type="term" value="P:dGTP catabolic process"/>
    <property type="evidence" value="ECO:0007669"/>
    <property type="project" value="TreeGrafter"/>
</dbReference>
<sequence>MLTRADLEAREVQTLAPYARLSRDARREFPESESESRTAYQKDRDRVLHTKAFRRLEAKTQVFLNAPALGDHYRTRLTHTLEVQQVARSVALSLGLNETLAETVALAHDLGHPPFGHAGERLLDSLMAGEGGFNHNAQARRIVTLLEERSSEWPGLNLTFDTLDGLNKHDRSGWPSERARPSLEAQVVDAADALAYTAHDLDDGLRSGLLRPAELLELPLWRALLEQTGVPSTDFSPGERRTLHRELLGWLIRDLTATSAARIGESGIASPHEAQGWATPLIGYSSGLRAQLREVGVFLRERLYHHWQVEMQVEQGEAVLSDLFAAFERRPSLLPPRPRARAEQLGLRRAICDHIAGMTDRYALDTHAALSPARAVRTR</sequence>